<organism evidence="1 2">
    <name type="scientific">Luteimicrobium album</name>
    <dbReference type="NCBI Taxonomy" id="1054550"/>
    <lineage>
        <taxon>Bacteria</taxon>
        <taxon>Bacillati</taxon>
        <taxon>Actinomycetota</taxon>
        <taxon>Actinomycetes</taxon>
        <taxon>Micrococcales</taxon>
        <taxon>Luteimicrobium</taxon>
    </lineage>
</organism>
<keyword evidence="2" id="KW-1185">Reference proteome</keyword>
<name>A0ABQ6I1Y5_9MICO</name>
<gene>
    <name evidence="1" type="ORF">GCM10025864_17070</name>
</gene>
<proteinExistence type="predicted"/>
<protein>
    <submittedName>
        <fullName evidence="1">Uncharacterized protein</fullName>
    </submittedName>
</protein>
<dbReference type="Proteomes" id="UP001157091">
    <property type="component" value="Unassembled WGS sequence"/>
</dbReference>
<dbReference type="EMBL" id="BSUK01000001">
    <property type="protein sequence ID" value="GMA23948.1"/>
    <property type="molecule type" value="Genomic_DNA"/>
</dbReference>
<reference evidence="2" key="1">
    <citation type="journal article" date="2019" name="Int. J. Syst. Evol. Microbiol.">
        <title>The Global Catalogue of Microorganisms (GCM) 10K type strain sequencing project: providing services to taxonomists for standard genome sequencing and annotation.</title>
        <authorList>
            <consortium name="The Broad Institute Genomics Platform"/>
            <consortium name="The Broad Institute Genome Sequencing Center for Infectious Disease"/>
            <person name="Wu L."/>
            <person name="Ma J."/>
        </authorList>
    </citation>
    <scope>NUCLEOTIDE SEQUENCE [LARGE SCALE GENOMIC DNA]</scope>
    <source>
        <strain evidence="2">NBRC 106348</strain>
    </source>
</reference>
<comment type="caution">
    <text evidence="1">The sequence shown here is derived from an EMBL/GenBank/DDBJ whole genome shotgun (WGS) entry which is preliminary data.</text>
</comment>
<sequence length="72" mass="7818">MAGVSAALQVREHEPEQFDANRAGLLDHLLARFEQDTGRLPLPTSSGTLGAAEQLVERLREARGEYDGVGRS</sequence>
<evidence type="ECO:0000313" key="2">
    <source>
        <dbReference type="Proteomes" id="UP001157091"/>
    </source>
</evidence>
<accession>A0ABQ6I1Y5</accession>
<evidence type="ECO:0000313" key="1">
    <source>
        <dbReference type="EMBL" id="GMA23948.1"/>
    </source>
</evidence>